<evidence type="ECO:0000256" key="1">
    <source>
        <dbReference type="ARBA" id="ARBA00005011"/>
    </source>
</evidence>
<dbReference type="Gene3D" id="3.90.1150.10">
    <property type="entry name" value="Aspartate Aminotransferase, domain 1"/>
    <property type="match status" value="1"/>
</dbReference>
<feature type="domain" description="Aminotransferase class I/classII large" evidence="10">
    <location>
        <begin position="39"/>
        <end position="324"/>
    </location>
</feature>
<comment type="catalytic activity">
    <reaction evidence="9">
        <text>L-histidinol phosphate + 2-oxoglutarate = 3-(imidazol-4-yl)-2-oxopropyl phosphate + L-glutamate</text>
        <dbReference type="Rhea" id="RHEA:23744"/>
        <dbReference type="ChEBI" id="CHEBI:16810"/>
        <dbReference type="ChEBI" id="CHEBI:29985"/>
        <dbReference type="ChEBI" id="CHEBI:57766"/>
        <dbReference type="ChEBI" id="CHEBI:57980"/>
        <dbReference type="EC" id="2.6.1.9"/>
    </reaction>
</comment>
<dbReference type="InterPro" id="IPR015424">
    <property type="entry name" value="PyrdxlP-dep_Trfase"/>
</dbReference>
<dbReference type="InterPro" id="IPR015422">
    <property type="entry name" value="PyrdxlP-dep_Trfase_small"/>
</dbReference>
<dbReference type="PANTHER" id="PTHR43643">
    <property type="entry name" value="HISTIDINOL-PHOSPHATE AMINOTRANSFERASE 2"/>
    <property type="match status" value="1"/>
</dbReference>
<evidence type="ECO:0000256" key="8">
    <source>
        <dbReference type="ARBA" id="ARBA00023102"/>
    </source>
</evidence>
<evidence type="ECO:0000256" key="9">
    <source>
        <dbReference type="ARBA" id="ARBA00047481"/>
    </source>
</evidence>
<dbReference type="GO" id="GO:0000105">
    <property type="term" value="P:L-histidine biosynthetic process"/>
    <property type="evidence" value="ECO:0007669"/>
    <property type="project" value="UniProtKB-KW"/>
</dbReference>
<evidence type="ECO:0000256" key="7">
    <source>
        <dbReference type="ARBA" id="ARBA00022898"/>
    </source>
</evidence>
<protein>
    <recommendedName>
        <fullName evidence="3">histidinol-phosphate transaminase</fullName>
        <ecNumber evidence="3">2.6.1.9</ecNumber>
    </recommendedName>
</protein>
<comment type="caution">
    <text evidence="11">The sequence shown here is derived from an EMBL/GenBank/DDBJ whole genome shotgun (WGS) entry which is preliminary data.</text>
</comment>
<reference evidence="11 12" key="1">
    <citation type="submission" date="2020-07" db="EMBL/GenBank/DDBJ databases">
        <authorList>
            <person name="Maaloum M."/>
        </authorList>
    </citation>
    <scope>NUCLEOTIDE SEQUENCE [LARGE SCALE GENOMIC DNA]</scope>
    <source>
        <strain evidence="11 12">GCS-AN-3</strain>
    </source>
</reference>
<dbReference type="AlphaFoldDB" id="A0A853IK79"/>
<dbReference type="InterPro" id="IPR015421">
    <property type="entry name" value="PyrdxlP-dep_Trfase_major"/>
</dbReference>
<comment type="pathway">
    <text evidence="1">Amino-acid biosynthesis; L-histidine biosynthesis; L-histidine from 5-phospho-alpha-D-ribose 1-diphosphate: step 7/9.</text>
</comment>
<evidence type="ECO:0000256" key="2">
    <source>
        <dbReference type="ARBA" id="ARBA00007970"/>
    </source>
</evidence>
<evidence type="ECO:0000256" key="5">
    <source>
        <dbReference type="ARBA" id="ARBA00022605"/>
    </source>
</evidence>
<evidence type="ECO:0000256" key="6">
    <source>
        <dbReference type="ARBA" id="ARBA00022679"/>
    </source>
</evidence>
<evidence type="ECO:0000256" key="3">
    <source>
        <dbReference type="ARBA" id="ARBA00012748"/>
    </source>
</evidence>
<evidence type="ECO:0000256" key="4">
    <source>
        <dbReference type="ARBA" id="ARBA00022576"/>
    </source>
</evidence>
<accession>A0A853IK79</accession>
<keyword evidence="4 11" id="KW-0032">Aminotransferase</keyword>
<evidence type="ECO:0000313" key="12">
    <source>
        <dbReference type="Proteomes" id="UP000589716"/>
    </source>
</evidence>
<dbReference type="GO" id="GO:0030170">
    <property type="term" value="F:pyridoxal phosphate binding"/>
    <property type="evidence" value="ECO:0007669"/>
    <property type="project" value="InterPro"/>
</dbReference>
<dbReference type="Gene3D" id="3.40.640.10">
    <property type="entry name" value="Type I PLP-dependent aspartate aminotransferase-like (Major domain)"/>
    <property type="match status" value="1"/>
</dbReference>
<dbReference type="Proteomes" id="UP000589716">
    <property type="component" value="Unassembled WGS sequence"/>
</dbReference>
<dbReference type="InterPro" id="IPR004839">
    <property type="entry name" value="Aminotransferase_I/II_large"/>
</dbReference>
<dbReference type="SUPFAM" id="SSF53383">
    <property type="entry name" value="PLP-dependent transferases"/>
    <property type="match status" value="1"/>
</dbReference>
<dbReference type="GO" id="GO:0004400">
    <property type="term" value="F:histidinol-phosphate transaminase activity"/>
    <property type="evidence" value="ECO:0007669"/>
    <property type="project" value="UniProtKB-EC"/>
</dbReference>
<dbReference type="RefSeq" id="WP_180549253.1">
    <property type="nucleotide sequence ID" value="NZ_JACCKX010000001.1"/>
</dbReference>
<proteinExistence type="inferred from homology"/>
<dbReference type="EC" id="2.6.1.9" evidence="3"/>
<sequence length="342" mass="35458">MSPPTHGGPDALGVPAHDLSTNANACGPYAPAVQALRVADARHYPDPAYTALTVQLAAWHGVAPARIVLAASGSEFIQRISVAVALQAPGARVWLPAHAYGDYARAAQAAGLARVDHPTDAALLWACDPSSPLGQPHAGLADQVAALRRGQALVLDQAYEPLRLAGALALDAAAQDRVWRLVTPNKALGLTGVRAAYAIAPRGADAALLARLHALAPSWPVGAHGVALLQAWATVDAHDWLQDCRATLRGWKARQIDLLQAAGWRVAASAANFLVAAGADGAGVEGRFGLNPLLTALRAQGIKLRDCASFGLPGRVRMAVVAPAVQDALMAALDDVTRKDMA</sequence>
<evidence type="ECO:0000313" key="11">
    <source>
        <dbReference type="EMBL" id="NZA00702.1"/>
    </source>
</evidence>
<dbReference type="EMBL" id="JACCKX010000001">
    <property type="protein sequence ID" value="NZA00702.1"/>
    <property type="molecule type" value="Genomic_DNA"/>
</dbReference>
<keyword evidence="5" id="KW-0028">Amino-acid biosynthesis</keyword>
<comment type="similarity">
    <text evidence="2">Belongs to the class-II pyridoxal-phosphate-dependent aminotransferase family. Histidinol-phosphate aminotransferase subfamily.</text>
</comment>
<dbReference type="Pfam" id="PF00155">
    <property type="entry name" value="Aminotran_1_2"/>
    <property type="match status" value="1"/>
</dbReference>
<dbReference type="PANTHER" id="PTHR43643:SF6">
    <property type="entry name" value="HISTIDINOL-PHOSPHATE AMINOTRANSFERASE"/>
    <property type="match status" value="1"/>
</dbReference>
<keyword evidence="12" id="KW-1185">Reference proteome</keyword>
<keyword evidence="7" id="KW-0663">Pyridoxal phosphate</keyword>
<evidence type="ECO:0000259" key="10">
    <source>
        <dbReference type="Pfam" id="PF00155"/>
    </source>
</evidence>
<organism evidence="11 12">
    <name type="scientific">Ottowia beijingensis</name>
    <dbReference type="NCBI Taxonomy" id="1207057"/>
    <lineage>
        <taxon>Bacteria</taxon>
        <taxon>Pseudomonadati</taxon>
        <taxon>Pseudomonadota</taxon>
        <taxon>Betaproteobacteria</taxon>
        <taxon>Burkholderiales</taxon>
        <taxon>Comamonadaceae</taxon>
        <taxon>Ottowia</taxon>
    </lineage>
</organism>
<keyword evidence="8" id="KW-0368">Histidine biosynthesis</keyword>
<dbReference type="InterPro" id="IPR050106">
    <property type="entry name" value="HistidinolP_aminotransfase"/>
</dbReference>
<name>A0A853IK79_9BURK</name>
<gene>
    <name evidence="11" type="ORF">H0I39_00950</name>
</gene>
<keyword evidence="6 11" id="KW-0808">Transferase</keyword>